<proteinExistence type="predicted"/>
<gene>
    <name evidence="1" type="ORF">RHO25_007298</name>
</gene>
<evidence type="ECO:0000313" key="2">
    <source>
        <dbReference type="Proteomes" id="UP001302367"/>
    </source>
</evidence>
<organism evidence="1 2">
    <name type="scientific">Cercospora beticola</name>
    <name type="common">Sugarbeet leaf spot fungus</name>
    <dbReference type="NCBI Taxonomy" id="122368"/>
    <lineage>
        <taxon>Eukaryota</taxon>
        <taxon>Fungi</taxon>
        <taxon>Dikarya</taxon>
        <taxon>Ascomycota</taxon>
        <taxon>Pezizomycotina</taxon>
        <taxon>Dothideomycetes</taxon>
        <taxon>Dothideomycetidae</taxon>
        <taxon>Mycosphaerellales</taxon>
        <taxon>Mycosphaerellaceae</taxon>
        <taxon>Cercospora</taxon>
    </lineage>
</organism>
<name>A0ABZ0NSV3_CERBT</name>
<sequence>MACLLSFTATRSLSDDNSELVQEGFERGSTQTSDSNGVYMQGADTVTLFWDAETLFYHSAGPIDYEPILQEKLDIAASRGFSAILADAVADHAKYFDRVSLDLGSAGPGATLPTTERIENMKASGDASLISAAQE</sequence>
<keyword evidence="2" id="KW-1185">Reference proteome</keyword>
<accession>A0ABZ0NSV3</accession>
<evidence type="ECO:0000313" key="1">
    <source>
        <dbReference type="EMBL" id="WPB02662.1"/>
    </source>
</evidence>
<dbReference type="Proteomes" id="UP001302367">
    <property type="component" value="Chromosome 5"/>
</dbReference>
<dbReference type="Gene3D" id="2.70.98.50">
    <property type="entry name" value="putative glycoside hydrolase family protein from bacillus halodurans"/>
    <property type="match status" value="1"/>
</dbReference>
<dbReference type="RefSeq" id="XP_065458999.1">
    <property type="nucleotide sequence ID" value="XM_065602927.1"/>
</dbReference>
<dbReference type="EMBL" id="CP134188">
    <property type="protein sequence ID" value="WPB02662.1"/>
    <property type="molecule type" value="Genomic_DNA"/>
</dbReference>
<dbReference type="GeneID" id="90644371"/>
<protein>
    <submittedName>
        <fullName evidence="1">Uncharacterized protein</fullName>
    </submittedName>
</protein>
<reference evidence="1 2" key="1">
    <citation type="submission" date="2023-09" db="EMBL/GenBank/DDBJ databases">
        <title>Complete-Gapless Cercospora beticola genome.</title>
        <authorList>
            <person name="Wyatt N.A."/>
            <person name="Spanner R.E."/>
            <person name="Bolton M.D."/>
        </authorList>
    </citation>
    <scope>NUCLEOTIDE SEQUENCE [LARGE SCALE GENOMIC DNA]</scope>
    <source>
        <strain evidence="1">Cb09-40</strain>
    </source>
</reference>